<protein>
    <submittedName>
        <fullName evidence="1">Uncharacterized protein</fullName>
    </submittedName>
</protein>
<proteinExistence type="predicted"/>
<accession>A0A4U5TTK9</accession>
<reference evidence="1 2" key="1">
    <citation type="submission" date="2019-04" db="EMBL/GenBank/DDBJ databases">
        <title>Psychroflexus halotolerans sp. nov., isolated from a marine solar saltern.</title>
        <authorList>
            <person name="Feng X."/>
        </authorList>
    </citation>
    <scope>NUCLEOTIDE SEQUENCE [LARGE SCALE GENOMIC DNA]</scope>
    <source>
        <strain evidence="1 2">WDS2C27</strain>
    </source>
</reference>
<gene>
    <name evidence="1" type="ORF">FCN74_02985</name>
</gene>
<sequence>MNIDDIIEKIYDLEIEYNNEIESYSNQEILNMREGAPYNPLLEDKHEETIDRIKSEVTVLISKLRKLSEDENYYFFDCPFSVYVNHYEKRKDFFIKNNIDANEIDFVKDEIIKRVDKRNERMLGYSVFEIYYHRLIYIKKSLDYSEDKKINFLEKKLADFGFTVDYYFDEDNDKTTCFFNEIEDNNNLDTNTTTVINTEYDTSKSNNPISGNERKIEWIGGPSTLGYIIGYLAEYGYIDAPKKKGGDINYSAFAREVMNTFKIETTANTLQKYLNLDSEKSTEIKRKLENAKFYIPHFNEF</sequence>
<evidence type="ECO:0000313" key="2">
    <source>
        <dbReference type="Proteomes" id="UP000306552"/>
    </source>
</evidence>
<dbReference type="Proteomes" id="UP000306552">
    <property type="component" value="Unassembled WGS sequence"/>
</dbReference>
<dbReference type="EMBL" id="SWMU01000001">
    <property type="protein sequence ID" value="TKS57402.1"/>
    <property type="molecule type" value="Genomic_DNA"/>
</dbReference>
<dbReference type="AlphaFoldDB" id="A0A4U5TTK9"/>
<dbReference type="RefSeq" id="WP_138931103.1">
    <property type="nucleotide sequence ID" value="NZ_SWMU01000001.1"/>
</dbReference>
<evidence type="ECO:0000313" key="1">
    <source>
        <dbReference type="EMBL" id="TKS57402.1"/>
    </source>
</evidence>
<keyword evidence="2" id="KW-1185">Reference proteome</keyword>
<comment type="caution">
    <text evidence="1">The sequence shown here is derived from an EMBL/GenBank/DDBJ whole genome shotgun (WGS) entry which is preliminary data.</text>
</comment>
<organism evidence="1 2">
    <name type="scientific">Mesohalobacter halotolerans</name>
    <dbReference type="NCBI Taxonomy" id="1883405"/>
    <lineage>
        <taxon>Bacteria</taxon>
        <taxon>Pseudomonadati</taxon>
        <taxon>Bacteroidota</taxon>
        <taxon>Flavobacteriia</taxon>
        <taxon>Flavobacteriales</taxon>
        <taxon>Flavobacteriaceae</taxon>
        <taxon>Mesohalobacter</taxon>
    </lineage>
</organism>
<name>A0A4U5TTK9_9FLAO</name>
<dbReference type="OrthoDB" id="1330403at2"/>